<accession>A0A370H1E7</accession>
<dbReference type="Pfam" id="PF00657">
    <property type="entry name" value="Lipase_GDSL"/>
    <property type="match status" value="1"/>
</dbReference>
<dbReference type="AlphaFoldDB" id="A0A370H1E7"/>
<dbReference type="Proteomes" id="UP000255355">
    <property type="component" value="Unassembled WGS sequence"/>
</dbReference>
<dbReference type="OrthoDB" id="5292073at2"/>
<gene>
    <name evidence="2" type="ORF">DFR68_106220</name>
</gene>
<organism evidence="2 3">
    <name type="scientific">Nocardia mexicana</name>
    <dbReference type="NCBI Taxonomy" id="279262"/>
    <lineage>
        <taxon>Bacteria</taxon>
        <taxon>Bacillati</taxon>
        <taxon>Actinomycetota</taxon>
        <taxon>Actinomycetes</taxon>
        <taxon>Mycobacteriales</taxon>
        <taxon>Nocardiaceae</taxon>
        <taxon>Nocardia</taxon>
    </lineage>
</organism>
<dbReference type="SUPFAM" id="SSF52266">
    <property type="entry name" value="SGNH hydrolase"/>
    <property type="match status" value="1"/>
</dbReference>
<proteinExistence type="predicted"/>
<evidence type="ECO:0000313" key="2">
    <source>
        <dbReference type="EMBL" id="RDI49783.1"/>
    </source>
</evidence>
<dbReference type="RefSeq" id="WP_068018073.1">
    <property type="nucleotide sequence ID" value="NZ_QQAZ01000006.1"/>
</dbReference>
<dbReference type="PANTHER" id="PTHR45642:SF139">
    <property type="entry name" value="SGNH HYDROLASE-TYPE ESTERASE DOMAIN-CONTAINING PROTEIN"/>
    <property type="match status" value="1"/>
</dbReference>
<evidence type="ECO:0000256" key="1">
    <source>
        <dbReference type="ARBA" id="ARBA00022729"/>
    </source>
</evidence>
<evidence type="ECO:0008006" key="4">
    <source>
        <dbReference type="Google" id="ProtNLM"/>
    </source>
</evidence>
<comment type="caution">
    <text evidence="2">The sequence shown here is derived from an EMBL/GenBank/DDBJ whole genome shotgun (WGS) entry which is preliminary data.</text>
</comment>
<sequence>MTQPRVVPLQNLIVFGDSLSDIGIMNDTYLGMVAKTTGAMTTNETGRYSDGRNWTDYMYEWVGSDKLVALDAATTKKNSKKYQTLTDQSLIPLSNSVKDGPLVCYANLAKGGAVAASDVLAKGGALSYLSAQCDQYLDQRKKLGAKFTGDTLHIVWIGLNDIVTCNRADTDAGMERVYDKAPADVATLEPLYKKVPADEHTPLLAEHNPEYILGKALEGATKGEGVLPMVYDVVKLCNRIVAAFPDESHKQHFLFLSLPDPNIAPRIVALKAAGKLALVKQYVDLTVRFNKLLRSVATAGWQETENGVLPQNMTFVPMYERLRYVATHPTDFGLRSKAQLDKLTVKYGGSGEDTQEMAEARNFFTTTDAAHPTEAVYRLIALEIADTMVAKGYALGRLNPTRWAEDRQYV</sequence>
<dbReference type="InterPro" id="IPR050592">
    <property type="entry name" value="GDSL_lipolytic_enzyme"/>
</dbReference>
<dbReference type="GO" id="GO:0016788">
    <property type="term" value="F:hydrolase activity, acting on ester bonds"/>
    <property type="evidence" value="ECO:0007669"/>
    <property type="project" value="InterPro"/>
</dbReference>
<name>A0A370H1E7_9NOCA</name>
<reference evidence="2 3" key="1">
    <citation type="submission" date="2018-07" db="EMBL/GenBank/DDBJ databases">
        <title>Genomic Encyclopedia of Type Strains, Phase IV (KMG-IV): sequencing the most valuable type-strain genomes for metagenomic binning, comparative biology and taxonomic classification.</title>
        <authorList>
            <person name="Goeker M."/>
        </authorList>
    </citation>
    <scope>NUCLEOTIDE SEQUENCE [LARGE SCALE GENOMIC DNA]</scope>
    <source>
        <strain evidence="2 3">DSM 44952</strain>
    </source>
</reference>
<protein>
    <recommendedName>
        <fullName evidence="4">Phospholipase/lecithinase/hemolysin</fullName>
    </recommendedName>
</protein>
<dbReference type="Gene3D" id="3.40.50.1110">
    <property type="entry name" value="SGNH hydrolase"/>
    <property type="match status" value="1"/>
</dbReference>
<evidence type="ECO:0000313" key="3">
    <source>
        <dbReference type="Proteomes" id="UP000255355"/>
    </source>
</evidence>
<dbReference type="InterPro" id="IPR001087">
    <property type="entry name" value="GDSL"/>
</dbReference>
<keyword evidence="1" id="KW-0732">Signal</keyword>
<keyword evidence="3" id="KW-1185">Reference proteome</keyword>
<dbReference type="EMBL" id="QQAZ01000006">
    <property type="protein sequence ID" value="RDI49783.1"/>
    <property type="molecule type" value="Genomic_DNA"/>
</dbReference>
<dbReference type="InterPro" id="IPR036514">
    <property type="entry name" value="SGNH_hydro_sf"/>
</dbReference>
<dbReference type="PANTHER" id="PTHR45642">
    <property type="entry name" value="GDSL ESTERASE/LIPASE EXL3"/>
    <property type="match status" value="1"/>
</dbReference>